<feature type="region of interest" description="Disordered" evidence="1">
    <location>
        <begin position="157"/>
        <end position="196"/>
    </location>
</feature>
<organism evidence="3 4">
    <name type="scientific">Burkholderia multivorans</name>
    <dbReference type="NCBI Taxonomy" id="87883"/>
    <lineage>
        <taxon>Bacteria</taxon>
        <taxon>Pseudomonadati</taxon>
        <taxon>Pseudomonadota</taxon>
        <taxon>Betaproteobacteria</taxon>
        <taxon>Burkholderiales</taxon>
        <taxon>Burkholderiaceae</taxon>
        <taxon>Burkholderia</taxon>
        <taxon>Burkholderia cepacia complex</taxon>
    </lineage>
</organism>
<feature type="signal peptide" evidence="2">
    <location>
        <begin position="1"/>
        <end position="37"/>
    </location>
</feature>
<evidence type="ECO:0000256" key="1">
    <source>
        <dbReference type="SAM" id="MobiDB-lite"/>
    </source>
</evidence>
<evidence type="ECO:0000313" key="4">
    <source>
        <dbReference type="Proteomes" id="UP000196218"/>
    </source>
</evidence>
<proteinExistence type="predicted"/>
<reference evidence="3 4" key="1">
    <citation type="submission" date="2016-04" db="EMBL/GenBank/DDBJ databases">
        <authorList>
            <person name="Peeters C."/>
        </authorList>
    </citation>
    <scope>NUCLEOTIDE SEQUENCE [LARGE SCALE GENOMIC DNA]</scope>
    <source>
        <strain evidence="3">LMG 29311</strain>
    </source>
</reference>
<comment type="caution">
    <text evidence="3">The sequence shown here is derived from an EMBL/GenBank/DDBJ whole genome shotgun (WGS) entry which is preliminary data.</text>
</comment>
<protein>
    <submittedName>
        <fullName evidence="3">Uncharacterized protein</fullName>
    </submittedName>
</protein>
<gene>
    <name evidence="3" type="ORF">UA18_00002</name>
</gene>
<accession>A0ABD7LEL8</accession>
<evidence type="ECO:0000313" key="3">
    <source>
        <dbReference type="EMBL" id="SAK10835.1"/>
    </source>
</evidence>
<keyword evidence="2" id="KW-0732">Signal</keyword>
<dbReference type="AlphaFoldDB" id="A0ABD7LEL8"/>
<feature type="compositionally biased region" description="Basic and acidic residues" evidence="1">
    <location>
        <begin position="166"/>
        <end position="175"/>
    </location>
</feature>
<dbReference type="EMBL" id="FKJW01000001">
    <property type="protein sequence ID" value="SAK10835.1"/>
    <property type="molecule type" value="Genomic_DNA"/>
</dbReference>
<feature type="chain" id="PRO_5044769218" evidence="2">
    <location>
        <begin position="38"/>
        <end position="216"/>
    </location>
</feature>
<dbReference type="Proteomes" id="UP000196218">
    <property type="component" value="Unassembled WGS sequence"/>
</dbReference>
<name>A0ABD7LEL8_9BURK</name>
<feature type="compositionally biased region" description="Low complexity" evidence="1">
    <location>
        <begin position="176"/>
        <end position="196"/>
    </location>
</feature>
<evidence type="ECO:0000256" key="2">
    <source>
        <dbReference type="SAM" id="SignalP"/>
    </source>
</evidence>
<sequence length="216" mass="22767">MTIPLQSRSRRRERSRAACAACSCRITCSTFCASAFASMPGDAYTLIVIGAGADAGARAAVAAISGRPVVDGKRCRCPRLRSREADALRRRRRCACRVRRTVAERSVLGVAQPLLEAGHREAAECGEHAARRVDAEPLLEPADNAVASALDRGLHGAQAVSDPVDEPGHKVRSELSRSASTPSARPRMMSASQAAEGSAGARCGVEAFLACVDGRQ</sequence>